<feature type="region of interest" description="Disordered" evidence="2">
    <location>
        <begin position="374"/>
        <end position="423"/>
    </location>
</feature>
<proteinExistence type="predicted"/>
<feature type="coiled-coil region" evidence="1">
    <location>
        <begin position="14"/>
        <end position="98"/>
    </location>
</feature>
<feature type="region of interest" description="Disordered" evidence="2">
    <location>
        <begin position="276"/>
        <end position="359"/>
    </location>
</feature>
<evidence type="ECO:0000259" key="3">
    <source>
        <dbReference type="PROSITE" id="PS00028"/>
    </source>
</evidence>
<feature type="compositionally biased region" description="Low complexity" evidence="2">
    <location>
        <begin position="603"/>
        <end position="614"/>
    </location>
</feature>
<evidence type="ECO:0000256" key="1">
    <source>
        <dbReference type="SAM" id="Coils"/>
    </source>
</evidence>
<feature type="compositionally biased region" description="Polar residues" evidence="2">
    <location>
        <begin position="492"/>
        <end position="502"/>
    </location>
</feature>
<dbReference type="VEuPathDB" id="FungiDB:YALI0_B11902g"/>
<evidence type="ECO:0000256" key="2">
    <source>
        <dbReference type="SAM" id="MobiDB-lite"/>
    </source>
</evidence>
<keyword evidence="1" id="KW-0175">Coiled coil</keyword>
<evidence type="ECO:0000313" key="4">
    <source>
        <dbReference type="EMBL" id="AOW01575.1"/>
    </source>
</evidence>
<name>A0A1D8N7G1_YARLL</name>
<dbReference type="EMBL" id="CP017554">
    <property type="protein sequence ID" value="AOW01575.1"/>
    <property type="molecule type" value="Genomic_DNA"/>
</dbReference>
<accession>A0A1D8N7G1</accession>
<feature type="compositionally biased region" description="Basic and acidic residues" evidence="2">
    <location>
        <begin position="384"/>
        <end position="401"/>
    </location>
</feature>
<dbReference type="RefSeq" id="XP_068138174.1">
    <property type="nucleotide sequence ID" value="XM_068282073.1"/>
</dbReference>
<dbReference type="PROSITE" id="PS00028">
    <property type="entry name" value="ZINC_FINGER_C2H2_1"/>
    <property type="match status" value="1"/>
</dbReference>
<feature type="compositionally biased region" description="Basic and acidic residues" evidence="2">
    <location>
        <begin position="560"/>
        <end position="571"/>
    </location>
</feature>
<sequence>MATRPVTSTRNIALGFLEKELEEHKQQLSTQRRELDIRLKPLRDEKNEVVNEIKSAHSLLDGLQAKLKDFEDLDKRLNEQIKEEEKKFEDEFEGLMARITGLKAALTELGSVRQSVEVKKEKGVIELGSGGDEGLEDVVSRVTEGVSVNSMSEVSSGEVPSTVDVFAPPVDVATDAATSHTLSSSIGNGPCEKPAATTAISKTVSKEKIAVAKISPETGLSSSEHASQILSRILIPKLPSFEKRKGSNGTAKPQVERLKRRKPSFAEEVAVLIKPVPKTCPKPKKTPGSKTKGRGREPLAVLTNENPNSYAKQLGSRRKEHRSEDSDASWNEEGVSINASDSDSEDQSPNGRRQGCRSREIDCESDLTSELIGEFNELVGDGSGKFDRKRTSANGTEEKGSNKKSKHVSGRADMGQGVEDGKADYEYSNMDTSIDELFFEKPALNEMTNDEANPPDEYNSFEVPVEPANDISSAIAPKPGSTAKSKSAVEATHSSHPPTNMKTEMEDVAVNSPTPWEPGKSSDCLAPMSPTSSSPPLKLPGPQELDLASSPGVLESQNAQHDREGLSERKSSYNQLSPSKLSPQPPTGPRALRPCSALEESFPRPITGTPTGPRDQGSLLGVQDFDSPKGLQKGSQAHQGDRRDEEYSNMYGKQHACQPDPYDRHDYRGRDITWDILRYNPQLWAHLHSVRQLRGLVFYHGRYTLIRCIYGYPERKCHDAFETLRDLRMHMFTVHCIKTYVCLLCKSAYGRKCDLWGHCKKFHDGLMGKYWRGHSNHV</sequence>
<gene>
    <name evidence="4" type="ORF">YALI1_B15706g</name>
</gene>
<feature type="region of interest" description="Disordered" evidence="2">
    <location>
        <begin position="241"/>
        <end position="262"/>
    </location>
</feature>
<organism evidence="4 5">
    <name type="scientific">Yarrowia lipolytica</name>
    <name type="common">Candida lipolytica</name>
    <dbReference type="NCBI Taxonomy" id="4952"/>
    <lineage>
        <taxon>Eukaryota</taxon>
        <taxon>Fungi</taxon>
        <taxon>Dikarya</taxon>
        <taxon>Ascomycota</taxon>
        <taxon>Saccharomycotina</taxon>
        <taxon>Dipodascomycetes</taxon>
        <taxon>Dipodascales</taxon>
        <taxon>Dipodascales incertae sedis</taxon>
        <taxon>Yarrowia</taxon>
    </lineage>
</organism>
<dbReference type="Proteomes" id="UP000182444">
    <property type="component" value="Chromosome 1B"/>
</dbReference>
<dbReference type="InterPro" id="IPR013087">
    <property type="entry name" value="Znf_C2H2_type"/>
</dbReference>
<dbReference type="AlphaFoldDB" id="A0A1D8N7G1"/>
<dbReference type="GeneID" id="2907417"/>
<reference evidence="4 5" key="1">
    <citation type="journal article" date="2016" name="PLoS ONE">
        <title>Sequence Assembly of Yarrowia lipolytica Strain W29/CLIB89 Shows Transposable Element Diversity.</title>
        <authorList>
            <person name="Magnan C."/>
            <person name="Yu J."/>
            <person name="Chang I."/>
            <person name="Jahn E."/>
            <person name="Kanomata Y."/>
            <person name="Wu J."/>
            <person name="Zeller M."/>
            <person name="Oakes M."/>
            <person name="Baldi P."/>
            <person name="Sandmeyer S."/>
        </authorList>
    </citation>
    <scope>NUCLEOTIDE SEQUENCE [LARGE SCALE GENOMIC DNA]</scope>
    <source>
        <strain evidence="5">CLIB89(W29)</strain>
    </source>
</reference>
<feature type="compositionally biased region" description="Polar residues" evidence="2">
    <location>
        <begin position="337"/>
        <end position="351"/>
    </location>
</feature>
<feature type="compositionally biased region" description="Basic residues" evidence="2">
    <location>
        <begin position="281"/>
        <end position="293"/>
    </location>
</feature>
<feature type="domain" description="C2H2-type" evidence="3">
    <location>
        <begin position="742"/>
        <end position="763"/>
    </location>
</feature>
<feature type="region of interest" description="Disordered" evidence="2">
    <location>
        <begin position="447"/>
        <end position="662"/>
    </location>
</feature>
<protein>
    <recommendedName>
        <fullName evidence="3">C2H2-type domain-containing protein</fullName>
    </recommendedName>
</protein>
<dbReference type="VEuPathDB" id="FungiDB:YALI1_B15706g"/>
<evidence type="ECO:0000313" key="5">
    <source>
        <dbReference type="Proteomes" id="UP000182444"/>
    </source>
</evidence>
<feature type="compositionally biased region" description="Low complexity" evidence="2">
    <location>
        <begin position="525"/>
        <end position="542"/>
    </location>
</feature>